<feature type="region of interest" description="Disordered" evidence="1">
    <location>
        <begin position="1"/>
        <end position="89"/>
    </location>
</feature>
<feature type="compositionally biased region" description="Low complexity" evidence="1">
    <location>
        <begin position="1"/>
        <end position="16"/>
    </location>
</feature>
<sequence length="121" mass="12064">MLPSSSAVAAAGESAATRPDSSPTTTSGHVGPTRPDASAPSTVRLRFLRTFNRPTDSRNRSTDAGSPAGRTGSAPTSARPSPRPIAVGAGPPVAAAMRAASVRVEVTTAPARRASGTMGAK</sequence>
<evidence type="ECO:0000256" key="1">
    <source>
        <dbReference type="SAM" id="MobiDB-lite"/>
    </source>
</evidence>
<feature type="compositionally biased region" description="Polar residues" evidence="1">
    <location>
        <begin position="19"/>
        <end position="28"/>
    </location>
</feature>
<protein>
    <submittedName>
        <fullName evidence="2">Uncharacterized protein</fullName>
    </submittedName>
</protein>
<evidence type="ECO:0000313" key="2">
    <source>
        <dbReference type="EMBL" id="GMA86219.1"/>
    </source>
</evidence>
<dbReference type="Proteomes" id="UP001157017">
    <property type="component" value="Unassembled WGS sequence"/>
</dbReference>
<accession>A0ABQ6JEI6</accession>
<reference evidence="3" key="1">
    <citation type="journal article" date="2019" name="Int. J. Syst. Evol. Microbiol.">
        <title>The Global Catalogue of Microorganisms (GCM) 10K type strain sequencing project: providing services to taxonomists for standard genome sequencing and annotation.</title>
        <authorList>
            <consortium name="The Broad Institute Genomics Platform"/>
            <consortium name="The Broad Institute Genome Sequencing Center for Infectious Disease"/>
            <person name="Wu L."/>
            <person name="Ma J."/>
        </authorList>
    </citation>
    <scope>NUCLEOTIDE SEQUENCE [LARGE SCALE GENOMIC DNA]</scope>
    <source>
        <strain evidence="3">NBRC 108730</strain>
    </source>
</reference>
<feature type="compositionally biased region" description="Low complexity" evidence="1">
    <location>
        <begin position="73"/>
        <end position="89"/>
    </location>
</feature>
<name>A0ABQ6JEI6_9ACTN</name>
<organism evidence="2 3">
    <name type="scientific">Angustibacter aerolatus</name>
    <dbReference type="NCBI Taxonomy" id="1162965"/>
    <lineage>
        <taxon>Bacteria</taxon>
        <taxon>Bacillati</taxon>
        <taxon>Actinomycetota</taxon>
        <taxon>Actinomycetes</taxon>
        <taxon>Kineosporiales</taxon>
        <taxon>Kineosporiaceae</taxon>
    </lineage>
</organism>
<dbReference type="EMBL" id="BSUZ01000001">
    <property type="protein sequence ID" value="GMA86219.1"/>
    <property type="molecule type" value="Genomic_DNA"/>
</dbReference>
<gene>
    <name evidence="2" type="ORF">GCM10025868_14690</name>
</gene>
<proteinExistence type="predicted"/>
<keyword evidence="3" id="KW-1185">Reference proteome</keyword>
<evidence type="ECO:0000313" key="3">
    <source>
        <dbReference type="Proteomes" id="UP001157017"/>
    </source>
</evidence>
<comment type="caution">
    <text evidence="2">The sequence shown here is derived from an EMBL/GenBank/DDBJ whole genome shotgun (WGS) entry which is preliminary data.</text>
</comment>